<keyword evidence="2" id="KW-0449">Lipoprotein</keyword>
<keyword evidence="1" id="KW-0472">Membrane</keyword>
<dbReference type="Gene3D" id="2.60.40.4150">
    <property type="entry name" value="Type VI secretion system, lipoprotein SciN"/>
    <property type="match status" value="1"/>
</dbReference>
<evidence type="ECO:0000313" key="3">
    <source>
        <dbReference type="Proteomes" id="UP000324285"/>
    </source>
</evidence>
<protein>
    <submittedName>
        <fullName evidence="2">Type VI secretion system lipoprotein TssJ</fullName>
    </submittedName>
</protein>
<name>A0A5C1NF78_9GAMM</name>
<dbReference type="PANTHER" id="PTHR37625">
    <property type="entry name" value="OUTER MEMBRANE LIPOPROTEIN-RELATED"/>
    <property type="match status" value="1"/>
</dbReference>
<dbReference type="NCBIfam" id="TIGR03352">
    <property type="entry name" value="VI_chp_3"/>
    <property type="match status" value="1"/>
</dbReference>
<dbReference type="AlphaFoldDB" id="A0A5C1NF78"/>
<sequence length="205" mass="22239">MTSRRESSAFIRHKACIRHRAWPLIVGGLVVTGLLSGCGVGSRIGNQMDGTVGDVLFGKNERVIVTLDADEKLNPDAEGNPLSVVVRIYQLDSLTAFNAASADELWRNGKDSLGESLLAERETVMLPGKQVTDSAPMNPGTKYVGVAAFFRQVPDQRWRLVFNAAEMRKDGILTSPDGVALHLANDYIEPADDDSLELLVADNDS</sequence>
<proteinExistence type="predicted"/>
<feature type="transmembrane region" description="Helical" evidence="1">
    <location>
        <begin position="21"/>
        <end position="42"/>
    </location>
</feature>
<organism evidence="2 3">
    <name type="scientific">Halomonas binhaiensis</name>
    <dbReference type="NCBI Taxonomy" id="2562282"/>
    <lineage>
        <taxon>Bacteria</taxon>
        <taxon>Pseudomonadati</taxon>
        <taxon>Pseudomonadota</taxon>
        <taxon>Gammaproteobacteria</taxon>
        <taxon>Oceanospirillales</taxon>
        <taxon>Halomonadaceae</taxon>
        <taxon>Halomonas</taxon>
    </lineage>
</organism>
<dbReference type="RefSeq" id="WP_149284532.1">
    <property type="nucleotide sequence ID" value="NZ_CP038437.2"/>
</dbReference>
<keyword evidence="1" id="KW-1133">Transmembrane helix</keyword>
<dbReference type="KEGG" id="hbh:E4T21_08175"/>
<dbReference type="Pfam" id="PF12790">
    <property type="entry name" value="T6SS-SciN"/>
    <property type="match status" value="1"/>
</dbReference>
<keyword evidence="3" id="KW-1185">Reference proteome</keyword>
<evidence type="ECO:0000313" key="2">
    <source>
        <dbReference type="EMBL" id="QEM81521.1"/>
    </source>
</evidence>
<dbReference type="PANTHER" id="PTHR37625:SF4">
    <property type="entry name" value="OUTER MEMBRANE LIPOPROTEIN"/>
    <property type="match status" value="1"/>
</dbReference>
<dbReference type="EMBL" id="CP038437">
    <property type="protein sequence ID" value="QEM81521.1"/>
    <property type="molecule type" value="Genomic_DNA"/>
</dbReference>
<dbReference type="Proteomes" id="UP000324285">
    <property type="component" value="Chromosome"/>
</dbReference>
<gene>
    <name evidence="2" type="primary">tssJ</name>
    <name evidence="2" type="ORF">E4T21_08175</name>
</gene>
<evidence type="ECO:0000256" key="1">
    <source>
        <dbReference type="SAM" id="Phobius"/>
    </source>
</evidence>
<keyword evidence="1" id="KW-0812">Transmembrane</keyword>
<accession>A0A5C1NF78</accession>
<dbReference type="InterPro" id="IPR038706">
    <property type="entry name" value="Type_VI_SciN-like_sf"/>
</dbReference>
<dbReference type="OrthoDB" id="7066769at2"/>
<reference evidence="2" key="1">
    <citation type="submission" date="2021-02" db="EMBL/GenBank/DDBJ databases">
        <title>Strain Y2R2, a novel species of the genus Halomonas.</title>
        <authorList>
            <person name="Huang H."/>
        </authorList>
    </citation>
    <scope>NUCLEOTIDE SEQUENCE</scope>
    <source>
        <strain evidence="2">Y2R2</strain>
    </source>
</reference>
<dbReference type="InterPro" id="IPR017734">
    <property type="entry name" value="T6SS_SciN"/>
</dbReference>